<dbReference type="EMBL" id="JWZT01003671">
    <property type="protein sequence ID" value="KII65919.1"/>
    <property type="molecule type" value="Genomic_DNA"/>
</dbReference>
<dbReference type="GO" id="GO:0016020">
    <property type="term" value="C:membrane"/>
    <property type="evidence" value="ECO:0007669"/>
    <property type="project" value="InterPro"/>
</dbReference>
<dbReference type="OrthoDB" id="5968129at2759"/>
<dbReference type="PRINTS" id="PR00449">
    <property type="entry name" value="RASTRNSFRMNG"/>
</dbReference>
<proteinExistence type="predicted"/>
<dbReference type="NCBIfam" id="TIGR00231">
    <property type="entry name" value="small_GTP"/>
    <property type="match status" value="1"/>
</dbReference>
<evidence type="ECO:0000313" key="4">
    <source>
        <dbReference type="Proteomes" id="UP000031668"/>
    </source>
</evidence>
<accession>A0A0C2IKH8</accession>
<protein>
    <submittedName>
        <fullName evidence="3">Ras-related protein Ral-a</fullName>
    </submittedName>
</protein>
<dbReference type="InterPro" id="IPR020849">
    <property type="entry name" value="Small_GTPase_Ras-type"/>
</dbReference>
<name>A0A0C2IKH8_THEKT</name>
<gene>
    <name evidence="3" type="ORF">RF11_11168</name>
</gene>
<dbReference type="InterPro" id="IPR027417">
    <property type="entry name" value="P-loop_NTPase"/>
</dbReference>
<dbReference type="PANTHER" id="PTHR24070">
    <property type="entry name" value="RAS, DI-RAS, AND RHEB FAMILY MEMBERS OF SMALL GTPASE SUPERFAMILY"/>
    <property type="match status" value="1"/>
</dbReference>
<dbReference type="GO" id="GO:0003924">
    <property type="term" value="F:GTPase activity"/>
    <property type="evidence" value="ECO:0007669"/>
    <property type="project" value="InterPro"/>
</dbReference>
<dbReference type="SMART" id="SM00175">
    <property type="entry name" value="RAB"/>
    <property type="match status" value="1"/>
</dbReference>
<dbReference type="GO" id="GO:0007165">
    <property type="term" value="P:signal transduction"/>
    <property type="evidence" value="ECO:0007669"/>
    <property type="project" value="InterPro"/>
</dbReference>
<dbReference type="Proteomes" id="UP000031668">
    <property type="component" value="Unassembled WGS sequence"/>
</dbReference>
<keyword evidence="1" id="KW-0547">Nucleotide-binding</keyword>
<dbReference type="SMART" id="SM00173">
    <property type="entry name" value="RAS"/>
    <property type="match status" value="1"/>
</dbReference>
<dbReference type="PROSITE" id="PS51421">
    <property type="entry name" value="RAS"/>
    <property type="match status" value="1"/>
</dbReference>
<keyword evidence="4" id="KW-1185">Reference proteome</keyword>
<dbReference type="PROSITE" id="PS51419">
    <property type="entry name" value="RAB"/>
    <property type="match status" value="1"/>
</dbReference>
<evidence type="ECO:0000313" key="3">
    <source>
        <dbReference type="EMBL" id="KII65919.1"/>
    </source>
</evidence>
<dbReference type="Pfam" id="PF00071">
    <property type="entry name" value="Ras"/>
    <property type="match status" value="1"/>
</dbReference>
<dbReference type="InterPro" id="IPR001806">
    <property type="entry name" value="Small_GTPase"/>
</dbReference>
<dbReference type="AlphaFoldDB" id="A0A0C2IKH8"/>
<evidence type="ECO:0000256" key="2">
    <source>
        <dbReference type="ARBA" id="ARBA00023134"/>
    </source>
</evidence>
<reference evidence="3 4" key="1">
    <citation type="journal article" date="2014" name="Genome Biol. Evol.">
        <title>The genome of the myxosporean Thelohanellus kitauei shows adaptations to nutrient acquisition within its fish host.</title>
        <authorList>
            <person name="Yang Y."/>
            <person name="Xiong J."/>
            <person name="Zhou Z."/>
            <person name="Huo F."/>
            <person name="Miao W."/>
            <person name="Ran C."/>
            <person name="Liu Y."/>
            <person name="Zhang J."/>
            <person name="Feng J."/>
            <person name="Wang M."/>
            <person name="Wang M."/>
            <person name="Wang L."/>
            <person name="Yao B."/>
        </authorList>
    </citation>
    <scope>NUCLEOTIDE SEQUENCE [LARGE SCALE GENOMIC DNA]</scope>
    <source>
        <strain evidence="3">Wuqing</strain>
    </source>
</reference>
<dbReference type="Gene3D" id="3.40.50.300">
    <property type="entry name" value="P-loop containing nucleotide triphosphate hydrolases"/>
    <property type="match status" value="1"/>
</dbReference>
<dbReference type="GO" id="GO:0005525">
    <property type="term" value="F:GTP binding"/>
    <property type="evidence" value="ECO:0007669"/>
    <property type="project" value="UniProtKB-KW"/>
</dbReference>
<keyword evidence="2" id="KW-0342">GTP-binding</keyword>
<organism evidence="3 4">
    <name type="scientific">Thelohanellus kitauei</name>
    <name type="common">Myxosporean</name>
    <dbReference type="NCBI Taxonomy" id="669202"/>
    <lineage>
        <taxon>Eukaryota</taxon>
        <taxon>Metazoa</taxon>
        <taxon>Cnidaria</taxon>
        <taxon>Myxozoa</taxon>
        <taxon>Myxosporea</taxon>
        <taxon>Bivalvulida</taxon>
        <taxon>Platysporina</taxon>
        <taxon>Myxobolidae</taxon>
        <taxon>Thelohanellus</taxon>
    </lineage>
</organism>
<dbReference type="SUPFAM" id="SSF52540">
    <property type="entry name" value="P-loop containing nucleoside triphosphate hydrolases"/>
    <property type="match status" value="1"/>
</dbReference>
<comment type="caution">
    <text evidence="3">The sequence shown here is derived from an EMBL/GenBank/DDBJ whole genome shotgun (WGS) entry which is preliminary data.</text>
</comment>
<dbReference type="SMART" id="SM00174">
    <property type="entry name" value="RHO"/>
    <property type="match status" value="1"/>
</dbReference>
<evidence type="ECO:0000256" key="1">
    <source>
        <dbReference type="ARBA" id="ARBA00022741"/>
    </source>
</evidence>
<dbReference type="InterPro" id="IPR005225">
    <property type="entry name" value="Small_GTP-bd"/>
</dbReference>
<sequence length="195" mass="22022">MASQCITANIALLGKGGVGKTTLGISFAHKEFVEQYDPSNFDTYTKEVVIKNVKYKIVILDTPGQLSQPYMLESTIKEADHCILIFSLTDHESFQHLQEYLETIQRIKGEGFSAITLIGNKQDKINDSPELRRVQKSEAEGMAASYRVNYHEISTKSYDTVENIFHDIVKSIHPEINGTDNTKTKKNRPKCCSIF</sequence>